<feature type="region of interest" description="Disordered" evidence="1">
    <location>
        <begin position="363"/>
        <end position="443"/>
    </location>
</feature>
<dbReference type="RefSeq" id="XP_005651173.1">
    <property type="nucleotide sequence ID" value="XM_005651116.1"/>
</dbReference>
<name>I0Z7L0_COCSC</name>
<dbReference type="AlphaFoldDB" id="I0Z7L0"/>
<feature type="compositionally biased region" description="Low complexity" evidence="1">
    <location>
        <begin position="412"/>
        <end position="427"/>
    </location>
</feature>
<protein>
    <submittedName>
        <fullName evidence="2">Uncharacterized protein</fullName>
    </submittedName>
</protein>
<keyword evidence="3" id="KW-1185">Reference proteome</keyword>
<evidence type="ECO:0000256" key="1">
    <source>
        <dbReference type="SAM" id="MobiDB-lite"/>
    </source>
</evidence>
<sequence length="633" mass="66862">MAFLGRSEPAGLAGSDLLQRERQSSPSVQRSDAARSIASNSLSARTISQDSVGRPIFNSKLASNLEQTVSLDAVINSLWRVGSQAGASARAAAPVVDAPRRAVGLASSDSTPKPGPQNRALSSPRFLAACCTPLQPSAAACLPSTSGSSAEATPAQAATEGPATVRTQAIYTAASGAENIVSSSAKHSAQLKRSRAAFETKSPGVLQDMTSSPAPSRPKQHGLPTVTKVAGRSPQKGTAANALGSLRAQLQAAARQTAAAAADEAECSSAQAPEDDAEHDVSKELRRAIAACNRLRDEMENMAVWGPAVGNLAAAVELEEPEEATPAPAAPLRMRRVSFNLPEPPLKPKVSTAPASTCFASVSPRKVAPWSRQQQPALSKRRPGSQSPHKPLRGSRLPGSPHHCWARPSAQATLHTAPPHLPAASHPARPPQDARDDHEAEEEEAGLLNLVRRLSYERPARLHKRARLSPGTPVPAKLAPAADMVEQELREAFMNSSLAQHWLAGEEWAALDYNGLVLSHTAASAHHAKHREVLERMTASKGQEAAEQLIEQLDREWQQLRSIRQRYASVPTAAQGAGGCGSTEPRQTPAKSILKRRSLGALREILSQMPVCEAEAGSASQAGDNMKALMSMA</sequence>
<evidence type="ECO:0000313" key="3">
    <source>
        <dbReference type="Proteomes" id="UP000007264"/>
    </source>
</evidence>
<reference evidence="2 3" key="1">
    <citation type="journal article" date="2012" name="Genome Biol.">
        <title>The genome of the polar eukaryotic microalga coccomyxa subellipsoidea reveals traits of cold adaptation.</title>
        <authorList>
            <person name="Blanc G."/>
            <person name="Agarkova I."/>
            <person name="Grimwood J."/>
            <person name="Kuo A."/>
            <person name="Brueggeman A."/>
            <person name="Dunigan D."/>
            <person name="Gurnon J."/>
            <person name="Ladunga I."/>
            <person name="Lindquist E."/>
            <person name="Lucas S."/>
            <person name="Pangilinan J."/>
            <person name="Proschold T."/>
            <person name="Salamov A."/>
            <person name="Schmutz J."/>
            <person name="Weeks D."/>
            <person name="Yamada T."/>
            <person name="Claverie J.M."/>
            <person name="Grigoriev I."/>
            <person name="Van Etten J."/>
            <person name="Lomsadze A."/>
            <person name="Borodovsky M."/>
        </authorList>
    </citation>
    <scope>NUCLEOTIDE SEQUENCE [LARGE SCALE GENOMIC DNA]</scope>
    <source>
        <strain evidence="2 3">C-169</strain>
    </source>
</reference>
<dbReference type="EMBL" id="AGSI01000002">
    <property type="protein sequence ID" value="EIE26629.1"/>
    <property type="molecule type" value="Genomic_DNA"/>
</dbReference>
<gene>
    <name evidence="2" type="ORF">COCSUDRAFT_59149</name>
</gene>
<dbReference type="GeneID" id="17044639"/>
<feature type="region of interest" description="Disordered" evidence="1">
    <location>
        <begin position="1"/>
        <end position="44"/>
    </location>
</feature>
<accession>I0Z7L0</accession>
<feature type="region of interest" description="Disordered" evidence="1">
    <location>
        <begin position="573"/>
        <end position="592"/>
    </location>
</feature>
<dbReference type="KEGG" id="csl:COCSUDRAFT_59149"/>
<comment type="caution">
    <text evidence="2">The sequence shown here is derived from an EMBL/GenBank/DDBJ whole genome shotgun (WGS) entry which is preliminary data.</text>
</comment>
<organism evidence="2 3">
    <name type="scientific">Coccomyxa subellipsoidea (strain C-169)</name>
    <name type="common">Green microalga</name>
    <dbReference type="NCBI Taxonomy" id="574566"/>
    <lineage>
        <taxon>Eukaryota</taxon>
        <taxon>Viridiplantae</taxon>
        <taxon>Chlorophyta</taxon>
        <taxon>core chlorophytes</taxon>
        <taxon>Trebouxiophyceae</taxon>
        <taxon>Trebouxiophyceae incertae sedis</taxon>
        <taxon>Coccomyxaceae</taxon>
        <taxon>Coccomyxa</taxon>
        <taxon>Coccomyxa subellipsoidea</taxon>
    </lineage>
</organism>
<proteinExistence type="predicted"/>
<dbReference type="OrthoDB" id="10585832at2759"/>
<dbReference type="Proteomes" id="UP000007264">
    <property type="component" value="Unassembled WGS sequence"/>
</dbReference>
<evidence type="ECO:0000313" key="2">
    <source>
        <dbReference type="EMBL" id="EIE26629.1"/>
    </source>
</evidence>
<feature type="region of interest" description="Disordered" evidence="1">
    <location>
        <begin position="143"/>
        <end position="162"/>
    </location>
</feature>
<feature type="region of interest" description="Disordered" evidence="1">
    <location>
        <begin position="181"/>
        <end position="237"/>
    </location>
</feature>